<feature type="transmembrane region" description="Helical" evidence="1">
    <location>
        <begin position="574"/>
        <end position="593"/>
    </location>
</feature>
<dbReference type="AlphaFoldDB" id="R9T8T5"/>
<dbReference type="OrthoDB" id="54192at2157"/>
<dbReference type="GeneID" id="41324176"/>
<evidence type="ECO:0000313" key="2">
    <source>
        <dbReference type="EMBL" id="AGN27105.1"/>
    </source>
</evidence>
<keyword evidence="3" id="KW-1185">Reference proteome</keyword>
<gene>
    <name evidence="2" type="ORF">MMINT_18250</name>
</gene>
<feature type="transmembrane region" description="Helical" evidence="1">
    <location>
        <begin position="600"/>
        <end position="622"/>
    </location>
</feature>
<sequence length="623" mass="68066">MRDRKRLLTIAALIAALCMLAVTIATPLFLEDSEYAEQQTVSAQDLTAQEIVLSGYWDDLTSADVLVMLCPVVGLGWHLSKYYYSNDSGSGSGSGDPDELAKTVRAHESELVYSILHSNVELLENSISGYADIWKFTNSYWMRQAEVAAAERWAADAQYYAPYILERSGLIGNLSQLFENVEEGPDKTFQLINDRLAAWQSSSDYNKMSIVIKYGSNTLSNNSMDIKIRNTISVSSASSNVAYIDARELWVSNGNAVITSEDGTRYTLNSGYNNLAAMNIPEGVYSFASGHTYTGSIVPIVATNAATVHTGIVVESGSDLKFGQYYNNQILIDGTNYTDFTLYADTGDGTSSDSVNLLTVLSMHDALLNAVYESVTKAHVAAQAAWQVYTAAQESNILLSPSSLVPAGMDVTSGELYTLTVLYLAQIADYKERTNANLSKTGFNVSSESLNLYIRGSIYDANGTKIYDSVVFTPYLWLDGMNIIEGSNAFSQSGYIAVWGKSNDLRNWSASSDTPQLVSVSAGYSFDAAQIMHNQSLVSSATLTVQEVEKWNEIEVTPGPSPIVIPKIVDLSPYIAWILIEAAAIWFLVWELFKMDDLLLLLPAVILLLLGLFGADWIAGMIA</sequence>
<dbReference type="RefSeq" id="WP_020449630.1">
    <property type="nucleotide sequence ID" value="NC_021353.1"/>
</dbReference>
<organism evidence="2 3">
    <name type="scientific">Methanomassiliicoccus intestinalis (strain Issoire-Mx1)</name>
    <dbReference type="NCBI Taxonomy" id="1295009"/>
    <lineage>
        <taxon>Archaea</taxon>
        <taxon>Methanobacteriati</taxon>
        <taxon>Thermoplasmatota</taxon>
        <taxon>Thermoplasmata</taxon>
        <taxon>Methanomassiliicoccales</taxon>
        <taxon>Methanomassiliicoccaceae</taxon>
        <taxon>Methanomassiliicoccus</taxon>
    </lineage>
</organism>
<reference evidence="2 3" key="1">
    <citation type="journal article" date="2013" name="Genome Announc.">
        <title>Genome sequence of 'Candidatus Methanomassiliicoccus intestinalis' Issoire-Mx1, a third thermoplasmatales-related methanogenic archaeon from human feces.</title>
        <authorList>
            <person name="Borrel G."/>
            <person name="Harris H.M."/>
            <person name="Parisot N."/>
            <person name="Gaci N."/>
            <person name="Tottey W."/>
            <person name="Mihajlovski A."/>
            <person name="Deane J."/>
            <person name="Gribaldo S."/>
            <person name="Bardot O."/>
            <person name="Peyretaillade E."/>
            <person name="Peyret P."/>
            <person name="O'Toole P.W."/>
            <person name="Brugere J.F."/>
        </authorList>
    </citation>
    <scope>NUCLEOTIDE SEQUENCE [LARGE SCALE GENOMIC DNA]</scope>
    <source>
        <strain evidence="2 3">Issoire-Mx1</strain>
    </source>
</reference>
<dbReference type="Proteomes" id="UP000014070">
    <property type="component" value="Chromosome"/>
</dbReference>
<name>R9T8T5_METII</name>
<dbReference type="EMBL" id="CP005934">
    <property type="protein sequence ID" value="AGN27105.1"/>
    <property type="molecule type" value="Genomic_DNA"/>
</dbReference>
<dbReference type="HOGENOM" id="CLU_431254_0_0_2"/>
<keyword evidence="1" id="KW-0812">Transmembrane</keyword>
<evidence type="ECO:0000256" key="1">
    <source>
        <dbReference type="SAM" id="Phobius"/>
    </source>
</evidence>
<keyword evidence="1" id="KW-0472">Membrane</keyword>
<evidence type="ECO:0000313" key="3">
    <source>
        <dbReference type="Proteomes" id="UP000014070"/>
    </source>
</evidence>
<dbReference type="KEGG" id="mer:MMINT_18250"/>
<accession>R9T8T5</accession>
<dbReference type="STRING" id="1295009.MMINT_18250"/>
<proteinExistence type="predicted"/>
<dbReference type="InParanoid" id="R9T8T5"/>
<keyword evidence="1" id="KW-1133">Transmembrane helix</keyword>
<protein>
    <submittedName>
        <fullName evidence="2">Uncharacterized protein</fullName>
    </submittedName>
</protein>